<evidence type="ECO:0000313" key="2">
    <source>
        <dbReference type="EMBL" id="AXA37103.1"/>
    </source>
</evidence>
<keyword evidence="1" id="KW-0812">Transmembrane</keyword>
<name>A0A2Z4Y9L5_SUMC1</name>
<evidence type="ECO:0000313" key="3">
    <source>
        <dbReference type="Proteomes" id="UP000262583"/>
    </source>
</evidence>
<dbReference type="EMBL" id="CP030759">
    <property type="protein sequence ID" value="AXA37103.1"/>
    <property type="molecule type" value="Genomic_DNA"/>
</dbReference>
<reference evidence="2 3" key="1">
    <citation type="submission" date="2018-05" db="EMBL/GenBank/DDBJ databases">
        <title>A metagenomic window into the 2 km-deep terrestrial subsurface aquifer revealed taxonomically and functionally diverse microbial community comprising novel uncultured bacterial lineages.</title>
        <authorList>
            <person name="Kadnikov V.V."/>
            <person name="Mardanov A.V."/>
            <person name="Beletsky A.V."/>
            <person name="Banks D."/>
            <person name="Pimenov N.V."/>
            <person name="Frank Y.A."/>
            <person name="Karnachuk O.V."/>
            <person name="Ravin N.V."/>
        </authorList>
    </citation>
    <scope>NUCLEOTIDE SEQUENCE [LARGE SCALE GENOMIC DNA]</scope>
    <source>
        <strain evidence="2">BY</strain>
    </source>
</reference>
<feature type="transmembrane region" description="Helical" evidence="1">
    <location>
        <begin position="12"/>
        <end position="31"/>
    </location>
</feature>
<dbReference type="KEGG" id="schv:BRCON_2326"/>
<dbReference type="AlphaFoldDB" id="A0A2Z4Y9L5"/>
<proteinExistence type="predicted"/>
<accession>A0A2Z4Y9L5</accession>
<protein>
    <submittedName>
        <fullName evidence="2">Uncharacterized protein</fullName>
    </submittedName>
</protein>
<keyword evidence="1" id="KW-1133">Transmembrane helix</keyword>
<sequence>MVAAAFLVRARELVLFFVEVVFAAAVFAVFAEVFFPASAFADVLLLVVLVFDSAASAADFFRVVLGVSAFDADFEEVFFVAADFASVFFLEEALVFSSFSVFSGS</sequence>
<evidence type="ECO:0000256" key="1">
    <source>
        <dbReference type="SAM" id="Phobius"/>
    </source>
</evidence>
<keyword evidence="1" id="KW-0472">Membrane</keyword>
<dbReference type="Proteomes" id="UP000262583">
    <property type="component" value="Chromosome"/>
</dbReference>
<gene>
    <name evidence="2" type="ORF">BRCON_2326</name>
</gene>
<organism evidence="2 3">
    <name type="scientific">Sumerlaea chitinivorans</name>
    <dbReference type="NCBI Taxonomy" id="2250252"/>
    <lineage>
        <taxon>Bacteria</taxon>
        <taxon>Candidatus Sumerlaeota</taxon>
        <taxon>Candidatus Sumerlaeia</taxon>
        <taxon>Candidatus Sumerlaeales</taxon>
        <taxon>Candidatus Sumerlaeaceae</taxon>
        <taxon>Candidatus Sumerlaea</taxon>
    </lineage>
</organism>